<dbReference type="GeneID" id="5889888"/>
<sequence length="362" mass="39031">MEVVADAGLREFDAPSRLPSIGNMMYARRPSVAQTEQLLDSIEHPRKSAASFSALNRLPSLPDNLRLSSSTNLDLVVPDADDPQNSDDLTNDVFDDKPAPSAATSTNASSNGAQASDLLTKPPGVNDVATDPFGDGSVSANTLSQMAPEPSKIPLTRASTAPNLTTTISSTVTGTQPAGPVTQSLLGSVPTLAQPQVPAPVGTITPFKNADQAQTDMPHTECLQLAQRVARLNHVKADLVMAMLTSLLSLRLCSLIGAVLDIIRHTSEENVSWWYRPTGGIEVDFDRLPRNTHMVIKHMLAAQERKDAPVPSRRRFSQSNGAQITPKRAHKRRGTTSRTCVSCKTHEYVFLSHNDPLSTEPF</sequence>
<name>A9UVL0_MONBE</name>
<feature type="region of interest" description="Disordered" evidence="1">
    <location>
        <begin position="303"/>
        <end position="337"/>
    </location>
</feature>
<dbReference type="KEGG" id="mbr:MONBRDRAFT_6995"/>
<proteinExistence type="predicted"/>
<organism evidence="2 3">
    <name type="scientific">Monosiga brevicollis</name>
    <name type="common">Choanoflagellate</name>
    <dbReference type="NCBI Taxonomy" id="81824"/>
    <lineage>
        <taxon>Eukaryota</taxon>
        <taxon>Choanoflagellata</taxon>
        <taxon>Craspedida</taxon>
        <taxon>Salpingoecidae</taxon>
        <taxon>Monosiga</taxon>
    </lineage>
</organism>
<evidence type="ECO:0000313" key="2">
    <source>
        <dbReference type="EMBL" id="EDQ90601.1"/>
    </source>
</evidence>
<feature type="region of interest" description="Disordered" evidence="1">
    <location>
        <begin position="76"/>
        <end position="162"/>
    </location>
</feature>
<dbReference type="AlphaFoldDB" id="A9UVL0"/>
<dbReference type="Proteomes" id="UP000001357">
    <property type="component" value="Unassembled WGS sequence"/>
</dbReference>
<dbReference type="EMBL" id="CH991547">
    <property type="protein sequence ID" value="EDQ90601.1"/>
    <property type="molecule type" value="Genomic_DNA"/>
</dbReference>
<dbReference type="InParanoid" id="A9UVL0"/>
<keyword evidence="3" id="KW-1185">Reference proteome</keyword>
<accession>A9UVL0</accession>
<feature type="compositionally biased region" description="Low complexity" evidence="1">
    <location>
        <begin position="99"/>
        <end position="116"/>
    </location>
</feature>
<dbReference type="RefSeq" id="XP_001744652.1">
    <property type="nucleotide sequence ID" value="XM_001744600.1"/>
</dbReference>
<evidence type="ECO:0000313" key="3">
    <source>
        <dbReference type="Proteomes" id="UP000001357"/>
    </source>
</evidence>
<evidence type="ECO:0000256" key="1">
    <source>
        <dbReference type="SAM" id="MobiDB-lite"/>
    </source>
</evidence>
<protein>
    <submittedName>
        <fullName evidence="2">Uncharacterized protein</fullName>
    </submittedName>
</protein>
<gene>
    <name evidence="2" type="ORF">MONBRDRAFT_6995</name>
</gene>
<reference evidence="2 3" key="1">
    <citation type="journal article" date="2008" name="Nature">
        <title>The genome of the choanoflagellate Monosiga brevicollis and the origin of metazoans.</title>
        <authorList>
            <consortium name="JGI Sequencing"/>
            <person name="King N."/>
            <person name="Westbrook M.J."/>
            <person name="Young S.L."/>
            <person name="Kuo A."/>
            <person name="Abedin M."/>
            <person name="Chapman J."/>
            <person name="Fairclough S."/>
            <person name="Hellsten U."/>
            <person name="Isogai Y."/>
            <person name="Letunic I."/>
            <person name="Marr M."/>
            <person name="Pincus D."/>
            <person name="Putnam N."/>
            <person name="Rokas A."/>
            <person name="Wright K.J."/>
            <person name="Zuzow R."/>
            <person name="Dirks W."/>
            <person name="Good M."/>
            <person name="Goodstein D."/>
            <person name="Lemons D."/>
            <person name="Li W."/>
            <person name="Lyons J.B."/>
            <person name="Morris A."/>
            <person name="Nichols S."/>
            <person name="Richter D.J."/>
            <person name="Salamov A."/>
            <person name="Bork P."/>
            <person name="Lim W.A."/>
            <person name="Manning G."/>
            <person name="Miller W.T."/>
            <person name="McGinnis W."/>
            <person name="Shapiro H."/>
            <person name="Tjian R."/>
            <person name="Grigoriev I.V."/>
            <person name="Rokhsar D."/>
        </authorList>
    </citation>
    <scope>NUCLEOTIDE SEQUENCE [LARGE SCALE GENOMIC DNA]</scope>
    <source>
        <strain evidence="3">MX1 / ATCC 50154</strain>
    </source>
</reference>